<dbReference type="AlphaFoldDB" id="A0A4D4M804"/>
<evidence type="ECO:0000313" key="7">
    <source>
        <dbReference type="Proteomes" id="UP000299211"/>
    </source>
</evidence>
<evidence type="ECO:0000313" key="5">
    <source>
        <dbReference type="EMBL" id="GDY67948.1"/>
    </source>
</evidence>
<comment type="caution">
    <text evidence="5">The sequence shown here is derived from an EMBL/GenBank/DDBJ whole genome shotgun (WGS) entry which is preliminary data.</text>
</comment>
<proteinExistence type="inferred from homology"/>
<dbReference type="EMBL" id="BJHX01000001">
    <property type="protein sequence ID" value="GDY67948.1"/>
    <property type="molecule type" value="Genomic_DNA"/>
</dbReference>
<evidence type="ECO:0000256" key="1">
    <source>
        <dbReference type="ARBA" id="ARBA00006754"/>
    </source>
</evidence>
<evidence type="ECO:0000259" key="3">
    <source>
        <dbReference type="Pfam" id="PF13556"/>
    </source>
</evidence>
<feature type="domain" description="PucR C-terminal helix-turn-helix" evidence="3">
    <location>
        <begin position="528"/>
        <end position="585"/>
    </location>
</feature>
<dbReference type="InterPro" id="IPR042070">
    <property type="entry name" value="PucR_C-HTH_sf"/>
</dbReference>
<dbReference type="InterPro" id="IPR025736">
    <property type="entry name" value="PucR_C-HTH_dom"/>
</dbReference>
<evidence type="ECO:0000259" key="4">
    <source>
        <dbReference type="Pfam" id="PF17853"/>
    </source>
</evidence>
<dbReference type="Gene3D" id="1.10.10.2840">
    <property type="entry name" value="PucR C-terminal helix-turn-helix domain"/>
    <property type="match status" value="1"/>
</dbReference>
<evidence type="ECO:0000313" key="8">
    <source>
        <dbReference type="Proteomes" id="UP000302139"/>
    </source>
</evidence>
<reference evidence="6 7" key="1">
    <citation type="submission" date="2019-04" db="EMBL/GenBank/DDBJ databases">
        <title>Draft genome sequences of Streptomyces avermitilis ATCC 31267.</title>
        <authorList>
            <person name="Komaki H."/>
            <person name="Tamura T."/>
            <person name="Hosoyama A."/>
        </authorList>
    </citation>
    <scope>NUCLEOTIDE SEQUENCE [LARGE SCALE GENOMIC DNA]</scope>
    <source>
        <strain evidence="6 7">ATCC 31267</strain>
    </source>
</reference>
<feature type="region of interest" description="Disordered" evidence="2">
    <location>
        <begin position="1"/>
        <end position="34"/>
    </location>
</feature>
<dbReference type="PANTHER" id="PTHR33744:SF1">
    <property type="entry name" value="DNA-BINDING TRANSCRIPTIONAL ACTIVATOR ADER"/>
    <property type="match status" value="1"/>
</dbReference>
<dbReference type="PANTHER" id="PTHR33744">
    <property type="entry name" value="CARBOHYDRATE DIACID REGULATOR"/>
    <property type="match status" value="1"/>
</dbReference>
<feature type="domain" description="CdaR GGDEF-like" evidence="4">
    <location>
        <begin position="361"/>
        <end position="474"/>
    </location>
</feature>
<name>A0A4D4M804_STRAX</name>
<protein>
    <recommendedName>
        <fullName evidence="9">Transcriptional regulator</fullName>
    </recommendedName>
</protein>
<dbReference type="EMBL" id="BJHY01000001">
    <property type="protein sequence ID" value="GDY71721.1"/>
    <property type="molecule type" value="Genomic_DNA"/>
</dbReference>
<comment type="similarity">
    <text evidence="1">Belongs to the CdaR family.</text>
</comment>
<dbReference type="Proteomes" id="UP000299211">
    <property type="component" value="Unassembled WGS sequence"/>
</dbReference>
<dbReference type="RefSeq" id="WP_052082365.1">
    <property type="nucleotide sequence ID" value="NZ_BAABTN010000010.1"/>
</dbReference>
<evidence type="ECO:0000256" key="2">
    <source>
        <dbReference type="SAM" id="MobiDB-lite"/>
    </source>
</evidence>
<dbReference type="Pfam" id="PF17853">
    <property type="entry name" value="GGDEF_2"/>
    <property type="match status" value="1"/>
</dbReference>
<evidence type="ECO:0000313" key="6">
    <source>
        <dbReference type="EMBL" id="GDY71721.1"/>
    </source>
</evidence>
<sequence>MAGTVDGFPSVPHVNGGTSGLRTPAPTTAPARGERTQLNKLYDLFMLAMSMLDGRPAEEILQLAMDEVPRYGDCRPEGCYLNRNGRFQLEATPSPEALGARAPRELPGAVEQFSALAGKDGPVRFREGGWGWAAGLRCAGGLLGYLVVSAPKPPPDDTRFLLYALTQPTAAALYNADFRRRDREYARQLFQAVEEREAANERLTALVTELERQRVVHDVLGRVGAADEGEAGIARAVHELTGLATCVEDRFGNVLARAGPGPGEPEGKPDPLLREQVLQDAMRALAPVRHQGRLIGLARHHGDVLGTIELIDPAACAGAAEAFVLEHACTTLTLELAHRRDLAEVELRLSRWLVDDLLTGADEGGTYARADAIGHDLRGPHYVVVVQWDGTTADDRFMNAVGRAAQGLGLRSLLARRSETAVLVVQGEPSDTGLYDAVTAELGSKHGAVGIGSPCGTTSDIPLSFDRAVRALNVRRQSQPRHGTTTYQELGLYRILAQGSDSEDVDVFLREWLGPLLDYDDEHGTDLVLSLTQYFDHGGNYDETARALAVHRSTLRYRLRRIREVGGRRLDDVDSRFNLQVATRIWKVSGPSSRTGK</sequence>
<accession>A0A4D4M804</accession>
<dbReference type="InterPro" id="IPR041522">
    <property type="entry name" value="CdaR_GGDEF"/>
</dbReference>
<organism evidence="5 8">
    <name type="scientific">Streptomyces avermitilis</name>
    <dbReference type="NCBI Taxonomy" id="33903"/>
    <lineage>
        <taxon>Bacteria</taxon>
        <taxon>Bacillati</taxon>
        <taxon>Actinomycetota</taxon>
        <taxon>Actinomycetes</taxon>
        <taxon>Kitasatosporales</taxon>
        <taxon>Streptomycetaceae</taxon>
        <taxon>Streptomyces</taxon>
    </lineage>
</organism>
<dbReference type="InterPro" id="IPR051448">
    <property type="entry name" value="CdaR-like_regulators"/>
</dbReference>
<dbReference type="Proteomes" id="UP000302139">
    <property type="component" value="Unassembled WGS sequence"/>
</dbReference>
<reference evidence="5 8" key="2">
    <citation type="submission" date="2019-04" db="EMBL/GenBank/DDBJ databases">
        <title>Draft genome sequences of Streptomyces avermitilis NBRC 14893.</title>
        <authorList>
            <person name="Komaki H."/>
            <person name="Tamura T."/>
            <person name="Hosoyama A."/>
        </authorList>
    </citation>
    <scope>NUCLEOTIDE SEQUENCE [LARGE SCALE GENOMIC DNA]</scope>
    <source>
        <strain evidence="5 8">NBRC 14893</strain>
    </source>
</reference>
<evidence type="ECO:0008006" key="9">
    <source>
        <dbReference type="Google" id="ProtNLM"/>
    </source>
</evidence>
<dbReference type="Pfam" id="PF13556">
    <property type="entry name" value="HTH_30"/>
    <property type="match status" value="1"/>
</dbReference>
<gene>
    <name evidence="5" type="ORF">SAV14893_073410</name>
    <name evidence="6" type="ORF">SAV31267_012060</name>
</gene>